<gene>
    <name evidence="1" type="ORF">KY290_021644</name>
</gene>
<dbReference type="PANTHER" id="PTHR37616:SF3">
    <property type="entry name" value="BZIP DOMAIN-CONTAINING PROTEIN"/>
    <property type="match status" value="1"/>
</dbReference>
<dbReference type="EMBL" id="JAIVGD010000015">
    <property type="protein sequence ID" value="KAH0758151.1"/>
    <property type="molecule type" value="Genomic_DNA"/>
</dbReference>
<evidence type="ECO:0000313" key="1">
    <source>
        <dbReference type="EMBL" id="KAH0758151.1"/>
    </source>
</evidence>
<evidence type="ECO:0000313" key="2">
    <source>
        <dbReference type="Proteomes" id="UP000826656"/>
    </source>
</evidence>
<sequence>MELVILGNTMEKIIAYIVAGEIRVKAIKKNNNKAADKFVHVGNGTDSLAASLYVPSNDKLVDIHGNSIIQSVFASEKAMASHGSADAKNSEAGLAVPGDLAPDNPGIHPFLYRSPAAGQIEIRKLDIRFVPLLSKKLRN</sequence>
<proteinExistence type="predicted"/>
<reference evidence="1 2" key="1">
    <citation type="journal article" date="2021" name="bioRxiv">
        <title>Chromosome-scale and haplotype-resolved genome assembly of a tetraploid potato cultivar.</title>
        <authorList>
            <person name="Sun H."/>
            <person name="Jiao W.-B."/>
            <person name="Krause K."/>
            <person name="Campoy J.A."/>
            <person name="Goel M."/>
            <person name="Folz-Donahue K."/>
            <person name="Kukat C."/>
            <person name="Huettel B."/>
            <person name="Schneeberger K."/>
        </authorList>
    </citation>
    <scope>NUCLEOTIDE SEQUENCE [LARGE SCALE GENOMIC DNA]</scope>
    <source>
        <strain evidence="1">SolTubOtavaFocal</strain>
        <tissue evidence="1">Leaves</tissue>
    </source>
</reference>
<keyword evidence="2" id="KW-1185">Reference proteome</keyword>
<protein>
    <submittedName>
        <fullName evidence="1">Uncharacterized protein</fullName>
    </submittedName>
</protein>
<comment type="caution">
    <text evidence="1">The sequence shown here is derived from an EMBL/GenBank/DDBJ whole genome shotgun (WGS) entry which is preliminary data.</text>
</comment>
<organism evidence="1 2">
    <name type="scientific">Solanum tuberosum</name>
    <name type="common">Potato</name>
    <dbReference type="NCBI Taxonomy" id="4113"/>
    <lineage>
        <taxon>Eukaryota</taxon>
        <taxon>Viridiplantae</taxon>
        <taxon>Streptophyta</taxon>
        <taxon>Embryophyta</taxon>
        <taxon>Tracheophyta</taxon>
        <taxon>Spermatophyta</taxon>
        <taxon>Magnoliopsida</taxon>
        <taxon>eudicotyledons</taxon>
        <taxon>Gunneridae</taxon>
        <taxon>Pentapetalae</taxon>
        <taxon>asterids</taxon>
        <taxon>lamiids</taxon>
        <taxon>Solanales</taxon>
        <taxon>Solanaceae</taxon>
        <taxon>Solanoideae</taxon>
        <taxon>Solaneae</taxon>
        <taxon>Solanum</taxon>
    </lineage>
</organism>
<dbReference type="Proteomes" id="UP000826656">
    <property type="component" value="Unassembled WGS sequence"/>
</dbReference>
<dbReference type="PANTHER" id="PTHR37616">
    <property type="entry name" value="BZIP TRANSCRIPTION FACTOR 60-LIKE"/>
    <property type="match status" value="1"/>
</dbReference>
<accession>A0ABQ7V467</accession>
<name>A0ABQ7V467_SOLTU</name>